<dbReference type="SUPFAM" id="SSF52540">
    <property type="entry name" value="P-loop containing nucleoside triphosphate hydrolases"/>
    <property type="match status" value="1"/>
</dbReference>
<dbReference type="InterPro" id="IPR027417">
    <property type="entry name" value="P-loop_NTPase"/>
</dbReference>
<evidence type="ECO:0000313" key="2">
    <source>
        <dbReference type="Proteomes" id="UP000887540"/>
    </source>
</evidence>
<protein>
    <submittedName>
        <fullName evidence="3">Ovule protein</fullName>
    </submittedName>
</protein>
<reference evidence="3" key="1">
    <citation type="submission" date="2022-11" db="UniProtKB">
        <authorList>
            <consortium name="WormBaseParasite"/>
        </authorList>
    </citation>
    <scope>IDENTIFICATION</scope>
</reference>
<sequence length="78" mass="9316">MRKNISQRHKKSRHSHENDFDSASSYFERCFLQNQSNLEKPRIFPHFTNATDTKNIEIMFSHACDIIIQKRLVRSGMF</sequence>
<organism evidence="2 3">
    <name type="scientific">Acrobeloides nanus</name>
    <dbReference type="NCBI Taxonomy" id="290746"/>
    <lineage>
        <taxon>Eukaryota</taxon>
        <taxon>Metazoa</taxon>
        <taxon>Ecdysozoa</taxon>
        <taxon>Nematoda</taxon>
        <taxon>Chromadorea</taxon>
        <taxon>Rhabditida</taxon>
        <taxon>Tylenchina</taxon>
        <taxon>Cephalobomorpha</taxon>
        <taxon>Cephaloboidea</taxon>
        <taxon>Cephalobidae</taxon>
        <taxon>Acrobeloides</taxon>
    </lineage>
</organism>
<accession>A0A914C0C0</accession>
<dbReference type="Gene3D" id="3.40.50.300">
    <property type="entry name" value="P-loop containing nucleotide triphosphate hydrolases"/>
    <property type="match status" value="1"/>
</dbReference>
<evidence type="ECO:0000256" key="1">
    <source>
        <dbReference type="SAM" id="MobiDB-lite"/>
    </source>
</evidence>
<evidence type="ECO:0000313" key="3">
    <source>
        <dbReference type="WBParaSite" id="ACRNAN_Path_1411.g5545.t1"/>
    </source>
</evidence>
<name>A0A914C0C0_9BILA</name>
<dbReference type="Proteomes" id="UP000887540">
    <property type="component" value="Unplaced"/>
</dbReference>
<keyword evidence="2" id="KW-1185">Reference proteome</keyword>
<dbReference type="WBParaSite" id="ACRNAN_Path_1411.g5545.t1">
    <property type="protein sequence ID" value="ACRNAN_Path_1411.g5545.t1"/>
    <property type="gene ID" value="ACRNAN_Path_1411.g5545"/>
</dbReference>
<proteinExistence type="predicted"/>
<feature type="compositionally biased region" description="Basic residues" evidence="1">
    <location>
        <begin position="1"/>
        <end position="14"/>
    </location>
</feature>
<dbReference type="AlphaFoldDB" id="A0A914C0C0"/>
<feature type="region of interest" description="Disordered" evidence="1">
    <location>
        <begin position="1"/>
        <end position="20"/>
    </location>
</feature>